<feature type="region of interest" description="Disordered" evidence="9">
    <location>
        <begin position="11"/>
        <end position="31"/>
    </location>
</feature>
<dbReference type="EC" id="2.1.1.137" evidence="4"/>
<reference evidence="11 12" key="1">
    <citation type="submission" date="2020-06" db="EMBL/GenBank/DDBJ databases">
        <title>Genome mining for natural products.</title>
        <authorList>
            <person name="Zhang B."/>
            <person name="Shi J."/>
            <person name="Ge H."/>
        </authorList>
    </citation>
    <scope>NUCLEOTIDE SEQUENCE [LARGE SCALE GENOMIC DNA]</scope>
    <source>
        <strain evidence="11 12">NA00687</strain>
    </source>
</reference>
<evidence type="ECO:0000256" key="6">
    <source>
        <dbReference type="ARBA" id="ARBA00047941"/>
    </source>
</evidence>
<dbReference type="GO" id="GO:0032259">
    <property type="term" value="P:methylation"/>
    <property type="evidence" value="ECO:0007669"/>
    <property type="project" value="UniProtKB-KW"/>
</dbReference>
<evidence type="ECO:0000313" key="12">
    <source>
        <dbReference type="Proteomes" id="UP000509303"/>
    </source>
</evidence>
<evidence type="ECO:0000256" key="3">
    <source>
        <dbReference type="ARBA" id="ARBA00034487"/>
    </source>
</evidence>
<keyword evidence="11" id="KW-0489">Methyltransferase</keyword>
<sequence length="366" mass="38731">MSTTTAAYVQECGGGNPPSPAGQSAPGCRTAPPPPHVAAALRRVHGEVVDRFHGRGSPIPAALAGATVLDLGCGSGRDAYVLAQLTGPTGRVIGVDVAEDQLEVARRHLGHHAERFGYANVDFRNGYLEDLSTAGIADGSVDVVVANRVVNLSPCKPRLFEEIFRVLRPGGELHFCEIFADRRIPASLMEDPELLGECLSGALYERDFRRLMARSGCADVRVIDRCPAPVSHPEIARKIGYVNFSALTVRAFKLPLEDGCEDYGQTAVYRGTLEGHPHAFDLDDRHRFATGRPTPVCGNTADMLGRTRFAAHFDVAGDKTVHRGAFAPCPSTVPPPGGAPGAGGGEPDGVGRAKEAGGTEEAEAPR</sequence>
<dbReference type="EMBL" id="CP054929">
    <property type="protein sequence ID" value="QKW51919.1"/>
    <property type="molecule type" value="Genomic_DNA"/>
</dbReference>
<dbReference type="InterPro" id="IPR029063">
    <property type="entry name" value="SAM-dependent_MTases_sf"/>
</dbReference>
<feature type="domain" description="Methyltransferase" evidence="10">
    <location>
        <begin position="65"/>
        <end position="215"/>
    </location>
</feature>
<evidence type="ECO:0000259" key="10">
    <source>
        <dbReference type="Pfam" id="PF13847"/>
    </source>
</evidence>
<dbReference type="RefSeq" id="WP_176163626.1">
    <property type="nucleotide sequence ID" value="NZ_CP054929.1"/>
</dbReference>
<dbReference type="Proteomes" id="UP000509303">
    <property type="component" value="Chromosome"/>
</dbReference>
<proteinExistence type="inferred from homology"/>
<evidence type="ECO:0000256" key="1">
    <source>
        <dbReference type="ARBA" id="ARBA00022679"/>
    </source>
</evidence>
<evidence type="ECO:0000256" key="4">
    <source>
        <dbReference type="ARBA" id="ARBA00034521"/>
    </source>
</evidence>
<dbReference type="Gene3D" id="3.40.5.100">
    <property type="match status" value="1"/>
</dbReference>
<dbReference type="PANTHER" id="PTHR43675">
    <property type="entry name" value="ARSENITE METHYLTRANSFERASE"/>
    <property type="match status" value="1"/>
</dbReference>
<protein>
    <recommendedName>
        <fullName evidence="5">Arsenite methyltransferase</fullName>
        <ecNumber evidence="4">2.1.1.137</ecNumber>
    </recommendedName>
</protein>
<evidence type="ECO:0000313" key="11">
    <source>
        <dbReference type="EMBL" id="QKW51919.1"/>
    </source>
</evidence>
<dbReference type="Gene3D" id="3.40.50.150">
    <property type="entry name" value="Vaccinia Virus protein VP39"/>
    <property type="match status" value="1"/>
</dbReference>
<dbReference type="PANTHER" id="PTHR43675:SF8">
    <property type="entry name" value="ARSENITE METHYLTRANSFERASE"/>
    <property type="match status" value="1"/>
</dbReference>
<name>A0A7H8NBM8_9ACTN</name>
<dbReference type="SUPFAM" id="SSF53335">
    <property type="entry name" value="S-adenosyl-L-methionine-dependent methyltransferases"/>
    <property type="match status" value="1"/>
</dbReference>
<dbReference type="InterPro" id="IPR026669">
    <property type="entry name" value="Arsenite_MeTrfase-like"/>
</dbReference>
<evidence type="ECO:0000256" key="2">
    <source>
        <dbReference type="ARBA" id="ARBA00022691"/>
    </source>
</evidence>
<evidence type="ECO:0000256" key="5">
    <source>
        <dbReference type="ARBA" id="ARBA00034545"/>
    </source>
</evidence>
<accession>A0A7H8NBM8</accession>
<dbReference type="GO" id="GO:0030791">
    <property type="term" value="F:arsenite methyltransferase activity"/>
    <property type="evidence" value="ECO:0007669"/>
    <property type="project" value="UniProtKB-EC"/>
</dbReference>
<evidence type="ECO:0000256" key="8">
    <source>
        <dbReference type="ARBA" id="ARBA00048428"/>
    </source>
</evidence>
<dbReference type="CDD" id="cd02440">
    <property type="entry name" value="AdoMet_MTases"/>
    <property type="match status" value="1"/>
</dbReference>
<keyword evidence="12" id="KW-1185">Reference proteome</keyword>
<keyword evidence="1 11" id="KW-0808">Transferase</keyword>
<feature type="compositionally biased region" description="Basic and acidic residues" evidence="9">
    <location>
        <begin position="349"/>
        <end position="366"/>
    </location>
</feature>
<evidence type="ECO:0000256" key="7">
    <source>
        <dbReference type="ARBA" id="ARBA00047943"/>
    </source>
</evidence>
<feature type="compositionally biased region" description="Gly residues" evidence="9">
    <location>
        <begin position="339"/>
        <end position="348"/>
    </location>
</feature>
<comment type="catalytic activity">
    <reaction evidence="6">
        <text>arsenic triglutathione + [thioredoxin]-dithiol + S-adenosyl-L-methionine + 2 H2O = methylarsonous acid + [thioredoxin]-disulfide + 3 glutathione + S-adenosyl-L-homocysteine + H(+)</text>
        <dbReference type="Rhea" id="RHEA:69460"/>
        <dbReference type="Rhea" id="RHEA-COMP:10698"/>
        <dbReference type="Rhea" id="RHEA-COMP:10700"/>
        <dbReference type="ChEBI" id="CHEBI:15377"/>
        <dbReference type="ChEBI" id="CHEBI:15378"/>
        <dbReference type="ChEBI" id="CHEBI:17826"/>
        <dbReference type="ChEBI" id="CHEBI:29950"/>
        <dbReference type="ChEBI" id="CHEBI:50058"/>
        <dbReference type="ChEBI" id="CHEBI:57856"/>
        <dbReference type="ChEBI" id="CHEBI:57925"/>
        <dbReference type="ChEBI" id="CHEBI:59789"/>
        <dbReference type="ChEBI" id="CHEBI:183640"/>
        <dbReference type="EC" id="2.1.1.137"/>
    </reaction>
</comment>
<feature type="region of interest" description="Disordered" evidence="9">
    <location>
        <begin position="326"/>
        <end position="366"/>
    </location>
</feature>
<comment type="catalytic activity">
    <reaction evidence="8">
        <text>arsenic triglutathione + 3 [thioredoxin]-dithiol + 3 S-adenosyl-L-methionine = trimethylarsine + 3 [thioredoxin]-disulfide + 3 glutathione + 3 S-adenosyl-L-homocysteine + 3 H(+)</text>
        <dbReference type="Rhea" id="RHEA:69432"/>
        <dbReference type="Rhea" id="RHEA-COMP:10698"/>
        <dbReference type="Rhea" id="RHEA-COMP:10700"/>
        <dbReference type="ChEBI" id="CHEBI:15378"/>
        <dbReference type="ChEBI" id="CHEBI:27130"/>
        <dbReference type="ChEBI" id="CHEBI:29950"/>
        <dbReference type="ChEBI" id="CHEBI:50058"/>
        <dbReference type="ChEBI" id="CHEBI:57856"/>
        <dbReference type="ChEBI" id="CHEBI:57925"/>
        <dbReference type="ChEBI" id="CHEBI:59789"/>
        <dbReference type="ChEBI" id="CHEBI:183640"/>
        <dbReference type="EC" id="2.1.1.137"/>
    </reaction>
</comment>
<dbReference type="InterPro" id="IPR025714">
    <property type="entry name" value="Methyltranfer_dom"/>
</dbReference>
<comment type="catalytic activity">
    <reaction evidence="7">
        <text>arsenic triglutathione + 2 [thioredoxin]-dithiol + 2 S-adenosyl-L-methionine + H2O = dimethylarsinous acid + 2 [thioredoxin]-disulfide + 3 glutathione + 2 S-adenosyl-L-homocysteine + 2 H(+)</text>
        <dbReference type="Rhea" id="RHEA:69464"/>
        <dbReference type="Rhea" id="RHEA-COMP:10698"/>
        <dbReference type="Rhea" id="RHEA-COMP:10700"/>
        <dbReference type="ChEBI" id="CHEBI:15377"/>
        <dbReference type="ChEBI" id="CHEBI:15378"/>
        <dbReference type="ChEBI" id="CHEBI:23808"/>
        <dbReference type="ChEBI" id="CHEBI:29950"/>
        <dbReference type="ChEBI" id="CHEBI:50058"/>
        <dbReference type="ChEBI" id="CHEBI:57856"/>
        <dbReference type="ChEBI" id="CHEBI:57925"/>
        <dbReference type="ChEBI" id="CHEBI:59789"/>
        <dbReference type="ChEBI" id="CHEBI:183640"/>
        <dbReference type="EC" id="2.1.1.137"/>
    </reaction>
</comment>
<dbReference type="AlphaFoldDB" id="A0A7H8NBM8"/>
<comment type="similarity">
    <text evidence="3">Belongs to the methyltransferase superfamily. Arsenite methyltransferase family.</text>
</comment>
<evidence type="ECO:0000256" key="9">
    <source>
        <dbReference type="SAM" id="MobiDB-lite"/>
    </source>
</evidence>
<keyword evidence="2" id="KW-0949">S-adenosyl-L-methionine</keyword>
<dbReference type="Pfam" id="PF13847">
    <property type="entry name" value="Methyltransf_31"/>
    <property type="match status" value="1"/>
</dbReference>
<gene>
    <name evidence="11" type="ORF">HUT08_22955</name>
</gene>
<organism evidence="11 12">
    <name type="scientific">Streptomyces buecherae</name>
    <dbReference type="NCBI Taxonomy" id="2763006"/>
    <lineage>
        <taxon>Bacteria</taxon>
        <taxon>Bacillati</taxon>
        <taxon>Actinomycetota</taxon>
        <taxon>Actinomycetes</taxon>
        <taxon>Kitasatosporales</taxon>
        <taxon>Streptomycetaceae</taxon>
        <taxon>Streptomyces</taxon>
    </lineage>
</organism>